<comment type="caution">
    <text evidence="8">The sequence shown here is derived from an EMBL/GenBank/DDBJ whole genome shotgun (WGS) entry which is preliminary data.</text>
</comment>
<evidence type="ECO:0000259" key="7">
    <source>
        <dbReference type="PROSITE" id="PS51935"/>
    </source>
</evidence>
<proteinExistence type="inferred from homology"/>
<dbReference type="Gene3D" id="3.90.1720.10">
    <property type="entry name" value="endopeptidase domain like (from Nostoc punctiforme)"/>
    <property type="match status" value="1"/>
</dbReference>
<feature type="chain" id="PRO_5039609250" evidence="6">
    <location>
        <begin position="19"/>
        <end position="315"/>
    </location>
</feature>
<dbReference type="GO" id="GO:0008234">
    <property type="term" value="F:cysteine-type peptidase activity"/>
    <property type="evidence" value="ECO:0007669"/>
    <property type="project" value="UniProtKB-KW"/>
</dbReference>
<dbReference type="InterPro" id="IPR002477">
    <property type="entry name" value="Peptidoglycan-bd-like"/>
</dbReference>
<dbReference type="SUPFAM" id="SSF54001">
    <property type="entry name" value="Cysteine proteinases"/>
    <property type="match status" value="1"/>
</dbReference>
<dbReference type="Proteomes" id="UP000569914">
    <property type="component" value="Unassembled WGS sequence"/>
</dbReference>
<feature type="signal peptide" evidence="6">
    <location>
        <begin position="1"/>
        <end position="18"/>
    </location>
</feature>
<dbReference type="RefSeq" id="WP_179751330.1">
    <property type="nucleotide sequence ID" value="NZ_JACCBU010000001.1"/>
</dbReference>
<evidence type="ECO:0000256" key="5">
    <source>
        <dbReference type="SAM" id="MobiDB-lite"/>
    </source>
</evidence>
<evidence type="ECO:0000256" key="4">
    <source>
        <dbReference type="ARBA" id="ARBA00022807"/>
    </source>
</evidence>
<protein>
    <submittedName>
        <fullName evidence="8">Cell wall-associated NlpC family hydrolase</fullName>
    </submittedName>
</protein>
<dbReference type="GO" id="GO:0006508">
    <property type="term" value="P:proteolysis"/>
    <property type="evidence" value="ECO:0007669"/>
    <property type="project" value="UniProtKB-KW"/>
</dbReference>
<keyword evidence="6" id="KW-0732">Signal</keyword>
<feature type="compositionally biased region" description="Basic residues" evidence="5">
    <location>
        <begin position="184"/>
        <end position="195"/>
    </location>
</feature>
<dbReference type="PANTHER" id="PTHR47359">
    <property type="entry name" value="PEPTIDOGLYCAN DL-ENDOPEPTIDASE CWLO"/>
    <property type="match status" value="1"/>
</dbReference>
<reference evidence="8 9" key="1">
    <citation type="submission" date="2020-07" db="EMBL/GenBank/DDBJ databases">
        <title>Sequencing the genomes of 1000 actinobacteria strains.</title>
        <authorList>
            <person name="Klenk H.-P."/>
        </authorList>
    </citation>
    <scope>NUCLEOTIDE SEQUENCE [LARGE SCALE GENOMIC DNA]</scope>
    <source>
        <strain evidence="8 9">DSM 22083</strain>
    </source>
</reference>
<dbReference type="EMBL" id="JACCBU010000001">
    <property type="protein sequence ID" value="NYE71287.1"/>
    <property type="molecule type" value="Genomic_DNA"/>
</dbReference>
<feature type="domain" description="NlpC/P60" evidence="7">
    <location>
        <begin position="201"/>
        <end position="315"/>
    </location>
</feature>
<keyword evidence="3 8" id="KW-0378">Hydrolase</keyword>
<dbReference type="InterPro" id="IPR036366">
    <property type="entry name" value="PGBDSf"/>
</dbReference>
<organism evidence="8 9">
    <name type="scientific">Microlunatus parietis</name>
    <dbReference type="NCBI Taxonomy" id="682979"/>
    <lineage>
        <taxon>Bacteria</taxon>
        <taxon>Bacillati</taxon>
        <taxon>Actinomycetota</taxon>
        <taxon>Actinomycetes</taxon>
        <taxon>Propionibacteriales</taxon>
        <taxon>Propionibacteriaceae</taxon>
        <taxon>Microlunatus</taxon>
    </lineage>
</organism>
<gene>
    <name evidence="8" type="ORF">BKA15_002616</name>
</gene>
<evidence type="ECO:0000313" key="8">
    <source>
        <dbReference type="EMBL" id="NYE71287.1"/>
    </source>
</evidence>
<dbReference type="Pfam" id="PF00877">
    <property type="entry name" value="NLPC_P60"/>
    <property type="match status" value="1"/>
</dbReference>
<keyword evidence="2" id="KW-0645">Protease</keyword>
<evidence type="ECO:0000256" key="6">
    <source>
        <dbReference type="SAM" id="SignalP"/>
    </source>
</evidence>
<dbReference type="InterPro" id="IPR038765">
    <property type="entry name" value="Papain-like_cys_pep_sf"/>
</dbReference>
<keyword evidence="4" id="KW-0788">Thiol protease</keyword>
<feature type="region of interest" description="Disordered" evidence="5">
    <location>
        <begin position="182"/>
        <end position="201"/>
    </location>
</feature>
<dbReference type="InterPro" id="IPR036365">
    <property type="entry name" value="PGBD-like_sf"/>
</dbReference>
<evidence type="ECO:0000256" key="2">
    <source>
        <dbReference type="ARBA" id="ARBA00022670"/>
    </source>
</evidence>
<dbReference type="InterPro" id="IPR051794">
    <property type="entry name" value="PG_Endopeptidase_C40"/>
</dbReference>
<evidence type="ECO:0000313" key="9">
    <source>
        <dbReference type="Proteomes" id="UP000569914"/>
    </source>
</evidence>
<evidence type="ECO:0000256" key="1">
    <source>
        <dbReference type="ARBA" id="ARBA00007074"/>
    </source>
</evidence>
<dbReference type="Gene3D" id="1.10.101.10">
    <property type="entry name" value="PGBD-like superfamily/PGBD"/>
    <property type="match status" value="2"/>
</dbReference>
<dbReference type="AlphaFoldDB" id="A0A7Y9I6Q0"/>
<comment type="similarity">
    <text evidence="1">Belongs to the peptidase C40 family.</text>
</comment>
<accession>A0A7Y9I6Q0</accession>
<dbReference type="PROSITE" id="PS51935">
    <property type="entry name" value="NLPC_P60"/>
    <property type="match status" value="1"/>
</dbReference>
<dbReference type="Pfam" id="PF01471">
    <property type="entry name" value="PG_binding_1"/>
    <property type="match status" value="2"/>
</dbReference>
<dbReference type="InterPro" id="IPR000064">
    <property type="entry name" value="NLP_P60_dom"/>
</dbReference>
<evidence type="ECO:0000256" key="3">
    <source>
        <dbReference type="ARBA" id="ARBA00022801"/>
    </source>
</evidence>
<keyword evidence="9" id="KW-1185">Reference proteome</keyword>
<dbReference type="PANTHER" id="PTHR47359:SF3">
    <property type="entry name" value="NLP_P60 DOMAIN-CONTAINING PROTEIN-RELATED"/>
    <property type="match status" value="1"/>
</dbReference>
<name>A0A7Y9I6Q0_9ACTN</name>
<sequence length="315" mass="33457">MRRIAKILVSGVASVALALTIGIGSAATADAAAKCTTALKSYGHVKKGTKSKSAKAAECLLKSAGYKGIKTNGKFSAAEVKALKKFQGKVKLSKTGTMNRRTWVALLSRGSKPTLRYGDKSKSVKRLQSALTASGRKVPATGYFGPITRDAVKSLQRSQGWKASGKATAGVWRALQAGAEVKVKTSKPKKKKKKSSSSSKGSKGEIALAFAKKQIGDRYSYGGDGPSSWDCSGLTQAAWRKAGIKLPHSAGGQFRKGKKIKKSDLKKGDLVFFYSGISHVGIYAGNGKVLHASRPGKPVGYIKMSYMPYQGARRY</sequence>
<dbReference type="SUPFAM" id="SSF47090">
    <property type="entry name" value="PGBD-like"/>
    <property type="match status" value="2"/>
</dbReference>